<accession>A0ABQ4S387</accession>
<name>A0ABQ4S387_9HYPH</name>
<reference evidence="1" key="1">
    <citation type="journal article" date="2021" name="Front. Microbiol.">
        <title>Comprehensive Comparative Genomics and Phenotyping of Methylobacterium Species.</title>
        <authorList>
            <person name="Alessa O."/>
            <person name="Ogura Y."/>
            <person name="Fujitani Y."/>
            <person name="Takami H."/>
            <person name="Hayashi T."/>
            <person name="Sahin N."/>
            <person name="Tani A."/>
        </authorList>
    </citation>
    <scope>NUCLEOTIDE SEQUENCE</scope>
    <source>
        <strain evidence="1">DSM 19015</strain>
    </source>
</reference>
<evidence type="ECO:0000313" key="1">
    <source>
        <dbReference type="EMBL" id="GJD96273.1"/>
    </source>
</evidence>
<organism evidence="1 2">
    <name type="scientific">Methylobacterium iners</name>
    <dbReference type="NCBI Taxonomy" id="418707"/>
    <lineage>
        <taxon>Bacteria</taxon>
        <taxon>Pseudomonadati</taxon>
        <taxon>Pseudomonadota</taxon>
        <taxon>Alphaproteobacteria</taxon>
        <taxon>Hyphomicrobiales</taxon>
        <taxon>Methylobacteriaceae</taxon>
        <taxon>Methylobacterium</taxon>
    </lineage>
</organism>
<sequence>MPDAPVVPITPETLVLDPEWLKAAELAAHNLGFRAALANLSPERWQLVPCQRHRSYAVTGHLASGRLAARNGPAGGS</sequence>
<comment type="caution">
    <text evidence="1">The sequence shown here is derived from an EMBL/GenBank/DDBJ whole genome shotgun (WGS) entry which is preliminary data.</text>
</comment>
<proteinExistence type="predicted"/>
<dbReference type="EMBL" id="BPQP01000057">
    <property type="protein sequence ID" value="GJD96273.1"/>
    <property type="molecule type" value="Genomic_DNA"/>
</dbReference>
<evidence type="ECO:0000313" key="2">
    <source>
        <dbReference type="Proteomes" id="UP001055125"/>
    </source>
</evidence>
<reference evidence="1" key="2">
    <citation type="submission" date="2021-08" db="EMBL/GenBank/DDBJ databases">
        <authorList>
            <person name="Tani A."/>
            <person name="Ola A."/>
            <person name="Ogura Y."/>
            <person name="Katsura K."/>
            <person name="Hayashi T."/>
        </authorList>
    </citation>
    <scope>NUCLEOTIDE SEQUENCE</scope>
    <source>
        <strain evidence="1">DSM 19015</strain>
    </source>
</reference>
<gene>
    <name evidence="1" type="ORF">OCOJLMKI_3493</name>
</gene>
<keyword evidence="2" id="KW-1185">Reference proteome</keyword>
<dbReference type="Proteomes" id="UP001055125">
    <property type="component" value="Unassembled WGS sequence"/>
</dbReference>
<protein>
    <submittedName>
        <fullName evidence="1">Uncharacterized protein</fullName>
    </submittedName>
</protein>